<dbReference type="PROSITE" id="PS51645">
    <property type="entry name" value="PHR_CRY_ALPHA_BETA"/>
    <property type="match status" value="1"/>
</dbReference>
<evidence type="ECO:0000256" key="3">
    <source>
        <dbReference type="ARBA" id="ARBA00014046"/>
    </source>
</evidence>
<dbReference type="InterPro" id="IPR018394">
    <property type="entry name" value="DNA_photolyase_1_CS_C"/>
</dbReference>
<dbReference type="Gene3D" id="1.10.579.10">
    <property type="entry name" value="DNA Cyclobutane Dipyrimidine Photolyase, subunit A, domain 3"/>
    <property type="match status" value="1"/>
</dbReference>
<keyword evidence="12" id="KW-0456">Lyase</keyword>
<keyword evidence="13" id="KW-1185">Reference proteome</keyword>
<dbReference type="Proteomes" id="UP000266273">
    <property type="component" value="Unassembled WGS sequence"/>
</dbReference>
<dbReference type="PRINTS" id="PR00147">
    <property type="entry name" value="DNAPHOTLYASE"/>
</dbReference>
<dbReference type="GO" id="GO:0003904">
    <property type="term" value="F:deoxyribodipyrimidine photo-lyase activity"/>
    <property type="evidence" value="ECO:0007669"/>
    <property type="project" value="UniProtKB-EC"/>
</dbReference>
<feature type="domain" description="Photolyase/cryptochrome alpha/beta" evidence="11">
    <location>
        <begin position="4"/>
        <end position="132"/>
    </location>
</feature>
<evidence type="ECO:0000313" key="13">
    <source>
        <dbReference type="Proteomes" id="UP000266273"/>
    </source>
</evidence>
<sequence length="479" mass="54108">MANGPIILWFTRDLRLRDHPALQAAARNGPVIPLFILQDQDTVRWPLGGASKWWLARSLRSLARDLKEKGSRLILRRGDPAAILAALAQETGAAAVYWSRAYEPDLIRAQEDARGALEKAGIAVKRFGGRILFEPETISTQEGSPYKVFTPFYKALLARGDPSEPLSALDTLPAPVAWPESDTLESWALEPTKPDWAGGLRATWTPGEAGARDRLAWFLDEAAADYDEMRDRPDIDGTSRMSPHLTWGEISPRQIWHGAKPHAEGSAQKGIESFLSEVVWREFSYHLLFHWPALPDTSWREEFREFPWDENEQALRAWQCGRTGYPIVDAAMRQLYEIGWMHNRCRMITASFLIKDLLIPWQRGEEWFWDTLVDADLASNSAGWQWAAGSGADAAPYFRIFNPVKQAERFDPEGAYVREYVPELAGMPAKHIHAPWEAPSKILRDAGVHLGETYPEPIVDHGKARKRALAAFQQIKRGN</sequence>
<dbReference type="SUPFAM" id="SSF48173">
    <property type="entry name" value="Cryptochrome/photolyase FAD-binding domain"/>
    <property type="match status" value="1"/>
</dbReference>
<dbReference type="PANTHER" id="PTHR11455">
    <property type="entry name" value="CRYPTOCHROME"/>
    <property type="match status" value="1"/>
</dbReference>
<dbReference type="OrthoDB" id="9772484at2"/>
<comment type="caution">
    <text evidence="12">The sequence shown here is derived from an EMBL/GenBank/DDBJ whole genome shotgun (WGS) entry which is preliminary data.</text>
</comment>
<evidence type="ECO:0000256" key="9">
    <source>
        <dbReference type="PIRSR" id="PIRSR602081-2"/>
    </source>
</evidence>
<dbReference type="RefSeq" id="WP_119060102.1">
    <property type="nucleotide sequence ID" value="NZ_QXDF01000001.1"/>
</dbReference>
<comment type="cofactor">
    <cofactor evidence="1">
        <name>(6R)-5,10-methylene-5,6,7,8-tetrahydrofolate</name>
        <dbReference type="ChEBI" id="CHEBI:15636"/>
    </cofactor>
</comment>
<dbReference type="GO" id="GO:0009416">
    <property type="term" value="P:response to light stimulus"/>
    <property type="evidence" value="ECO:0007669"/>
    <property type="project" value="TreeGrafter"/>
</dbReference>
<comment type="catalytic activity">
    <reaction evidence="7">
        <text>cyclobutadipyrimidine (in DNA) = 2 pyrimidine residues (in DNA).</text>
        <dbReference type="EC" id="4.1.99.3"/>
    </reaction>
</comment>
<organism evidence="12 13">
    <name type="scientific">Dichotomicrobium thermohalophilum</name>
    <dbReference type="NCBI Taxonomy" id="933063"/>
    <lineage>
        <taxon>Bacteria</taxon>
        <taxon>Pseudomonadati</taxon>
        <taxon>Pseudomonadota</taxon>
        <taxon>Alphaproteobacteria</taxon>
        <taxon>Hyphomicrobiales</taxon>
        <taxon>Hyphomicrobiaceae</taxon>
        <taxon>Dichotomicrobium</taxon>
    </lineage>
</organism>
<accession>A0A397Q421</accession>
<dbReference type="PROSITE" id="PS00691">
    <property type="entry name" value="DNA_PHOTOLYASES_1_2"/>
    <property type="match status" value="1"/>
</dbReference>
<evidence type="ECO:0000256" key="5">
    <source>
        <dbReference type="ARBA" id="ARBA00022827"/>
    </source>
</evidence>
<dbReference type="InterPro" id="IPR014729">
    <property type="entry name" value="Rossmann-like_a/b/a_fold"/>
</dbReference>
<proteinExistence type="inferred from homology"/>
<comment type="similarity">
    <text evidence="10">Belongs to the DNA photolyase family.</text>
</comment>
<dbReference type="PROSITE" id="PS00394">
    <property type="entry name" value="DNA_PHOTOLYASES_1_1"/>
    <property type="match status" value="1"/>
</dbReference>
<reference evidence="12 13" key="1">
    <citation type="submission" date="2018-08" db="EMBL/GenBank/DDBJ databases">
        <title>Genomic Encyclopedia of Archaeal and Bacterial Type Strains, Phase II (KMG-II): from individual species to whole genera.</title>
        <authorList>
            <person name="Goeker M."/>
        </authorList>
    </citation>
    <scope>NUCLEOTIDE SEQUENCE [LARGE SCALE GENOMIC DNA]</scope>
    <source>
        <strain evidence="12 13">DSM 5002</strain>
    </source>
</reference>
<dbReference type="EC" id="4.1.99.3" evidence="2"/>
<dbReference type="GO" id="GO:0071949">
    <property type="term" value="F:FAD binding"/>
    <property type="evidence" value="ECO:0007669"/>
    <property type="project" value="TreeGrafter"/>
</dbReference>
<evidence type="ECO:0000256" key="10">
    <source>
        <dbReference type="RuleBase" id="RU004182"/>
    </source>
</evidence>
<protein>
    <recommendedName>
        <fullName evidence="3">Deoxyribodipyrimidine photo-lyase</fullName>
        <ecNumber evidence="2">4.1.99.3</ecNumber>
    </recommendedName>
</protein>
<dbReference type="Gene3D" id="3.40.50.620">
    <property type="entry name" value="HUPs"/>
    <property type="match status" value="1"/>
</dbReference>
<dbReference type="Pfam" id="PF00875">
    <property type="entry name" value="DNA_photolyase"/>
    <property type="match status" value="1"/>
</dbReference>
<evidence type="ECO:0000256" key="6">
    <source>
        <dbReference type="ARBA" id="ARBA00022991"/>
    </source>
</evidence>
<comment type="cofactor">
    <cofactor evidence="8">
        <name>FAD</name>
        <dbReference type="ChEBI" id="CHEBI:57692"/>
    </cofactor>
    <text evidence="8">Binds 1 FAD per subunit.</text>
</comment>
<feature type="site" description="Electron transfer via tryptophanyl radical" evidence="9">
    <location>
        <position position="384"/>
    </location>
</feature>
<feature type="binding site" evidence="8">
    <location>
        <position position="226"/>
    </location>
    <ligand>
        <name>FAD</name>
        <dbReference type="ChEBI" id="CHEBI:57692"/>
    </ligand>
</feature>
<dbReference type="SUPFAM" id="SSF52425">
    <property type="entry name" value="Cryptochrome/photolyase, N-terminal domain"/>
    <property type="match status" value="1"/>
</dbReference>
<dbReference type="InterPro" id="IPR005101">
    <property type="entry name" value="Cryptochr/Photolyase_FAD-bd"/>
</dbReference>
<dbReference type="EMBL" id="QXDF01000001">
    <property type="protein sequence ID" value="RIA55159.1"/>
    <property type="molecule type" value="Genomic_DNA"/>
</dbReference>
<evidence type="ECO:0000256" key="2">
    <source>
        <dbReference type="ARBA" id="ARBA00013149"/>
    </source>
</evidence>
<feature type="site" description="Electron transfer via tryptophanyl radical" evidence="9">
    <location>
        <position position="308"/>
    </location>
</feature>
<name>A0A397Q421_9HYPH</name>
<evidence type="ECO:0000259" key="11">
    <source>
        <dbReference type="PROSITE" id="PS51645"/>
    </source>
</evidence>
<keyword evidence="6 10" id="KW-0157">Chromophore</keyword>
<dbReference type="AlphaFoldDB" id="A0A397Q421"/>
<evidence type="ECO:0000313" key="12">
    <source>
        <dbReference type="EMBL" id="RIA55159.1"/>
    </source>
</evidence>
<evidence type="ECO:0000256" key="4">
    <source>
        <dbReference type="ARBA" id="ARBA00022630"/>
    </source>
</evidence>
<evidence type="ECO:0000256" key="7">
    <source>
        <dbReference type="ARBA" id="ARBA00033999"/>
    </source>
</evidence>
<dbReference type="Gene3D" id="1.25.40.80">
    <property type="match status" value="1"/>
</dbReference>
<dbReference type="InterPro" id="IPR036155">
    <property type="entry name" value="Crypto/Photolyase_N_sf"/>
</dbReference>
<dbReference type="PANTHER" id="PTHR11455:SF9">
    <property type="entry name" value="CRYPTOCHROME CIRCADIAN CLOCK 5 ISOFORM X1"/>
    <property type="match status" value="1"/>
</dbReference>
<evidence type="ECO:0000256" key="1">
    <source>
        <dbReference type="ARBA" id="ARBA00001932"/>
    </source>
</evidence>
<dbReference type="InterPro" id="IPR002081">
    <property type="entry name" value="Cryptochrome/DNA_photolyase_1"/>
</dbReference>
<evidence type="ECO:0000256" key="8">
    <source>
        <dbReference type="PIRSR" id="PIRSR602081-1"/>
    </source>
</evidence>
<feature type="site" description="Electron transfer via tryptophanyl radical" evidence="9">
    <location>
        <position position="361"/>
    </location>
</feature>
<keyword evidence="4 8" id="KW-0285">Flavoprotein</keyword>
<dbReference type="FunFam" id="1.10.579.10:FF:000003">
    <property type="entry name" value="Deoxyribodipyrimidine photo-lyase"/>
    <property type="match status" value="1"/>
</dbReference>
<dbReference type="InterPro" id="IPR036134">
    <property type="entry name" value="Crypto/Photolyase_FAD-like_sf"/>
</dbReference>
<feature type="binding site" evidence="8">
    <location>
        <begin position="238"/>
        <end position="242"/>
    </location>
    <ligand>
        <name>FAD</name>
        <dbReference type="ChEBI" id="CHEBI:57692"/>
    </ligand>
</feature>
<dbReference type="InterPro" id="IPR006050">
    <property type="entry name" value="DNA_photolyase_N"/>
</dbReference>
<dbReference type="GO" id="GO:0000719">
    <property type="term" value="P:photoreactive repair"/>
    <property type="evidence" value="ECO:0007669"/>
    <property type="project" value="UniProtKB-ARBA"/>
</dbReference>
<keyword evidence="5 8" id="KW-0274">FAD</keyword>
<dbReference type="Pfam" id="PF03441">
    <property type="entry name" value="FAD_binding_7"/>
    <property type="match status" value="1"/>
</dbReference>
<feature type="binding site" evidence="8">
    <location>
        <position position="274"/>
    </location>
    <ligand>
        <name>FAD</name>
        <dbReference type="ChEBI" id="CHEBI:57692"/>
    </ligand>
</feature>
<gene>
    <name evidence="12" type="ORF">BXY53_0212</name>
</gene>
<feature type="binding site" evidence="8">
    <location>
        <begin position="374"/>
        <end position="376"/>
    </location>
    <ligand>
        <name>FAD</name>
        <dbReference type="ChEBI" id="CHEBI:57692"/>
    </ligand>
</feature>
<dbReference type="GO" id="GO:0003677">
    <property type="term" value="F:DNA binding"/>
    <property type="evidence" value="ECO:0007669"/>
    <property type="project" value="TreeGrafter"/>
</dbReference>